<sequence>MSVTRDKQSCSYKGLQRNRYNSYEFSGMKKQDGRKFSVGCSTSSDHFSGSTSWVSALSRTVPIDYSGATRSVQLTQSTVRNCTTPTLMTSFSQSSTHFEADKRRFNSRNDDPWRSGQHSSTRWPVWPRRNLMSNSSIPDLQSLSVTGIQASSLLIDPVYYRSELDRCECTDFSSRILQKERWKQEQKVGTSLNSRSRWIPSTSDYWQYDPQITHQIDKDLVDYISRPPVAYFDSSSKFGAQKLARSTLKSRTDDPFKSLSELPNWDMDSNFSAPNSVSVASGEPYEDPTIGAGAEFLCRLNEILALEVATKRWERVRARRKFKKRPNNSGH</sequence>
<evidence type="ECO:0000256" key="1">
    <source>
        <dbReference type="SAM" id="MobiDB-lite"/>
    </source>
</evidence>
<dbReference type="EMBL" id="QNGE01001377">
    <property type="protein sequence ID" value="KAA3677707.1"/>
    <property type="molecule type" value="Genomic_DNA"/>
</dbReference>
<evidence type="ECO:0000313" key="3">
    <source>
        <dbReference type="Proteomes" id="UP000324629"/>
    </source>
</evidence>
<gene>
    <name evidence="2" type="ORF">DEA37_0008744</name>
</gene>
<protein>
    <submittedName>
        <fullName evidence="2">Uncharacterized protein</fullName>
    </submittedName>
</protein>
<feature type="region of interest" description="Disordered" evidence="1">
    <location>
        <begin position="100"/>
        <end position="120"/>
    </location>
</feature>
<name>A0A5J4NPX2_9TREM</name>
<feature type="compositionally biased region" description="Basic and acidic residues" evidence="1">
    <location>
        <begin position="100"/>
        <end position="113"/>
    </location>
</feature>
<comment type="caution">
    <text evidence="2">The sequence shown here is derived from an EMBL/GenBank/DDBJ whole genome shotgun (WGS) entry which is preliminary data.</text>
</comment>
<dbReference type="Proteomes" id="UP000324629">
    <property type="component" value="Unassembled WGS sequence"/>
</dbReference>
<reference evidence="2 3" key="1">
    <citation type="journal article" date="2019" name="Gigascience">
        <title>Whole-genome sequence of the oriental lung fluke Paragonimus westermani.</title>
        <authorList>
            <person name="Oey H."/>
            <person name="Zakrzewski M."/>
            <person name="Narain K."/>
            <person name="Devi K.R."/>
            <person name="Agatsuma T."/>
            <person name="Nawaratna S."/>
            <person name="Gobert G.N."/>
            <person name="Jones M.K."/>
            <person name="Ragan M.A."/>
            <person name="McManus D.P."/>
            <person name="Krause L."/>
        </authorList>
    </citation>
    <scope>NUCLEOTIDE SEQUENCE [LARGE SCALE GENOMIC DNA]</scope>
    <source>
        <strain evidence="2 3">IND2009</strain>
    </source>
</reference>
<organism evidence="2 3">
    <name type="scientific">Paragonimus westermani</name>
    <dbReference type="NCBI Taxonomy" id="34504"/>
    <lineage>
        <taxon>Eukaryota</taxon>
        <taxon>Metazoa</taxon>
        <taxon>Spiralia</taxon>
        <taxon>Lophotrochozoa</taxon>
        <taxon>Platyhelminthes</taxon>
        <taxon>Trematoda</taxon>
        <taxon>Digenea</taxon>
        <taxon>Plagiorchiida</taxon>
        <taxon>Troglotremata</taxon>
        <taxon>Troglotrematidae</taxon>
        <taxon>Paragonimus</taxon>
    </lineage>
</organism>
<evidence type="ECO:0000313" key="2">
    <source>
        <dbReference type="EMBL" id="KAA3677707.1"/>
    </source>
</evidence>
<accession>A0A5J4NPX2</accession>
<keyword evidence="3" id="KW-1185">Reference proteome</keyword>
<dbReference type="AlphaFoldDB" id="A0A5J4NPX2"/>
<proteinExistence type="predicted"/>